<keyword evidence="2" id="KW-1185">Reference proteome</keyword>
<protein>
    <submittedName>
        <fullName evidence="1">Uncharacterized protein</fullName>
    </submittedName>
</protein>
<evidence type="ECO:0000313" key="1">
    <source>
        <dbReference type="EMBL" id="CAJ1931546.1"/>
    </source>
</evidence>
<dbReference type="EMBL" id="CAKOGP040000158">
    <property type="protein sequence ID" value="CAJ1931546.1"/>
    <property type="molecule type" value="Genomic_DNA"/>
</dbReference>
<dbReference type="AlphaFoldDB" id="A0AAD2FE09"/>
<sequence>MDKLNFQHTKAVNLARRFSEQNENDLLMEDYMRPTEMLLHSEPSKKLDHVMCQQLSTHLVHLNGLPKECLKFPDVVSDLKRRDSDTTHPTQWMS</sequence>
<comment type="caution">
    <text evidence="1">The sequence shown here is derived from an EMBL/GenBank/DDBJ whole genome shotgun (WGS) entry which is preliminary data.</text>
</comment>
<gene>
    <name evidence="1" type="ORF">CYCCA115_LOCUS2437</name>
</gene>
<organism evidence="1 2">
    <name type="scientific">Cylindrotheca closterium</name>
    <dbReference type="NCBI Taxonomy" id="2856"/>
    <lineage>
        <taxon>Eukaryota</taxon>
        <taxon>Sar</taxon>
        <taxon>Stramenopiles</taxon>
        <taxon>Ochrophyta</taxon>
        <taxon>Bacillariophyta</taxon>
        <taxon>Bacillariophyceae</taxon>
        <taxon>Bacillariophycidae</taxon>
        <taxon>Bacillariales</taxon>
        <taxon>Bacillariaceae</taxon>
        <taxon>Cylindrotheca</taxon>
    </lineage>
</organism>
<proteinExistence type="predicted"/>
<name>A0AAD2FE09_9STRA</name>
<dbReference type="Proteomes" id="UP001295423">
    <property type="component" value="Unassembled WGS sequence"/>
</dbReference>
<accession>A0AAD2FE09</accession>
<reference evidence="1" key="1">
    <citation type="submission" date="2023-08" db="EMBL/GenBank/DDBJ databases">
        <authorList>
            <person name="Audoor S."/>
            <person name="Bilcke G."/>
        </authorList>
    </citation>
    <scope>NUCLEOTIDE SEQUENCE</scope>
</reference>
<evidence type="ECO:0000313" key="2">
    <source>
        <dbReference type="Proteomes" id="UP001295423"/>
    </source>
</evidence>